<name>A0ABR5ALY9_9BACL</name>
<keyword evidence="1" id="KW-1133">Transmembrane helix</keyword>
<dbReference type="Proteomes" id="UP000031967">
    <property type="component" value="Unassembled WGS sequence"/>
</dbReference>
<protein>
    <submittedName>
        <fullName evidence="2">Uncharacterized protein</fullName>
    </submittedName>
</protein>
<evidence type="ECO:0000313" key="2">
    <source>
        <dbReference type="EMBL" id="KIL41888.1"/>
    </source>
</evidence>
<keyword evidence="1" id="KW-0472">Membrane</keyword>
<keyword evidence="3" id="KW-1185">Reference proteome</keyword>
<feature type="transmembrane region" description="Helical" evidence="1">
    <location>
        <begin position="26"/>
        <end position="44"/>
    </location>
</feature>
<organism evidence="2 3">
    <name type="scientific">Gordoniibacillus kamchatkensis</name>
    <dbReference type="NCBI Taxonomy" id="1590651"/>
    <lineage>
        <taxon>Bacteria</taxon>
        <taxon>Bacillati</taxon>
        <taxon>Bacillota</taxon>
        <taxon>Bacilli</taxon>
        <taxon>Bacillales</taxon>
        <taxon>Paenibacillaceae</taxon>
        <taxon>Gordoniibacillus</taxon>
    </lineage>
</organism>
<sequence>MLHLLVGIVVAFLAWKLIKFTFKSLIWFILAGIIAFLVFPKALVFVGGIGFLVIGFLVTLIVLVVGGLIFYESD</sequence>
<reference evidence="2 3" key="1">
    <citation type="submission" date="2014-12" db="EMBL/GenBank/DDBJ databases">
        <title>Draft genome sequence of Paenibacillus kamchatkensis strain B-2647.</title>
        <authorList>
            <person name="Karlyshev A.V."/>
            <person name="Kudryashova E.B."/>
        </authorList>
    </citation>
    <scope>NUCLEOTIDE SEQUENCE [LARGE SCALE GENOMIC DNA]</scope>
    <source>
        <strain evidence="2 3">VKM B-2647</strain>
    </source>
</reference>
<evidence type="ECO:0000256" key="1">
    <source>
        <dbReference type="SAM" id="Phobius"/>
    </source>
</evidence>
<proteinExistence type="predicted"/>
<evidence type="ECO:0000313" key="3">
    <source>
        <dbReference type="Proteomes" id="UP000031967"/>
    </source>
</evidence>
<dbReference type="EMBL" id="JXAK01000005">
    <property type="protein sequence ID" value="KIL41888.1"/>
    <property type="molecule type" value="Genomic_DNA"/>
</dbReference>
<keyword evidence="1" id="KW-0812">Transmembrane</keyword>
<feature type="transmembrane region" description="Helical" evidence="1">
    <location>
        <begin position="51"/>
        <end position="71"/>
    </location>
</feature>
<comment type="caution">
    <text evidence="2">The sequence shown here is derived from an EMBL/GenBank/DDBJ whole genome shotgun (WGS) entry which is preliminary data.</text>
</comment>
<gene>
    <name evidence="2" type="ORF">SD70_04580</name>
</gene>
<accession>A0ABR5ALY9</accession>